<sequence>MNYVEGMSMSVFQSLRFFLRKRPPIAGVPDIETQTGMPISAEDALLVEKYRFANKHMSDAYALAVSLQHQRRFEEAASAFELAADLAQPIYGTESPQFLEITDGRVRLLLLKGEKSAALAMASDAQKSRKSCFGAESTEYAEGLDALALAYKSMGQIDVAEDLQRQAVALFDAIPGRQDWHGRAIGNLVGTLIQKGATREALPLLVRALQTKECILGPMHPSLAHTLSNIAVLAATAEAYYLAEPIAERAHAILQASFGPSHPDTIKAKDLLSQIKNDVRQKAATRSLEDNVRSMEKDFLSTRQSI</sequence>
<dbReference type="Pfam" id="PF13374">
    <property type="entry name" value="TPR_10"/>
    <property type="match status" value="2"/>
</dbReference>
<dbReference type="SUPFAM" id="SSF48452">
    <property type="entry name" value="TPR-like"/>
    <property type="match status" value="2"/>
</dbReference>
<dbReference type="Proteomes" id="UP000290637">
    <property type="component" value="Chromosome"/>
</dbReference>
<dbReference type="GO" id="GO:0019894">
    <property type="term" value="F:kinesin binding"/>
    <property type="evidence" value="ECO:0007669"/>
    <property type="project" value="TreeGrafter"/>
</dbReference>
<proteinExistence type="predicted"/>
<name>A0A4V0Z4A9_9BURK</name>
<organism evidence="5 6">
    <name type="scientific">Pseudoduganella lutea</name>
    <dbReference type="NCBI Taxonomy" id="321985"/>
    <lineage>
        <taxon>Bacteria</taxon>
        <taxon>Pseudomonadati</taxon>
        <taxon>Pseudomonadota</taxon>
        <taxon>Betaproteobacteria</taxon>
        <taxon>Burkholderiales</taxon>
        <taxon>Oxalobacteraceae</taxon>
        <taxon>Telluria group</taxon>
        <taxon>Pseudoduganella</taxon>
    </lineage>
</organism>
<dbReference type="EMBL" id="CP035913">
    <property type="protein sequence ID" value="QBE66303.1"/>
    <property type="molecule type" value="Genomic_DNA"/>
</dbReference>
<keyword evidence="6" id="KW-1185">Reference proteome</keyword>
<dbReference type="OrthoDB" id="9771112at2"/>
<keyword evidence="4" id="KW-0802">TPR repeat</keyword>
<dbReference type="InterPro" id="IPR011990">
    <property type="entry name" value="TPR-like_helical_dom_sf"/>
</dbReference>
<dbReference type="GO" id="GO:0005871">
    <property type="term" value="C:kinesin complex"/>
    <property type="evidence" value="ECO:0007669"/>
    <property type="project" value="InterPro"/>
</dbReference>
<accession>A0A4V0Z4A9</accession>
<keyword evidence="2" id="KW-0963">Cytoplasm</keyword>
<reference evidence="5 6" key="1">
    <citation type="submission" date="2019-02" db="EMBL/GenBank/DDBJ databases">
        <title>Draft Genome Sequences of Six Type Strains of the Genus Massilia.</title>
        <authorList>
            <person name="Miess H."/>
            <person name="Frediansyhah A."/>
            <person name="Gross H."/>
        </authorList>
    </citation>
    <scope>NUCLEOTIDE SEQUENCE [LARGE SCALE GENOMIC DNA]</scope>
    <source>
        <strain evidence="5 6">DSM 17473</strain>
    </source>
</reference>
<dbReference type="GO" id="GO:0005737">
    <property type="term" value="C:cytoplasm"/>
    <property type="evidence" value="ECO:0007669"/>
    <property type="project" value="UniProtKB-SubCell"/>
</dbReference>
<dbReference type="Gene3D" id="1.25.40.10">
    <property type="entry name" value="Tetratricopeptide repeat domain"/>
    <property type="match status" value="2"/>
</dbReference>
<dbReference type="PANTHER" id="PTHR45783:SF3">
    <property type="entry name" value="KINESIN LIGHT CHAIN"/>
    <property type="match status" value="1"/>
</dbReference>
<dbReference type="GO" id="GO:0007018">
    <property type="term" value="P:microtubule-based movement"/>
    <property type="evidence" value="ECO:0007669"/>
    <property type="project" value="TreeGrafter"/>
</dbReference>
<protein>
    <submittedName>
        <fullName evidence="5">Tetratricopeptide repeat protein</fullName>
    </submittedName>
</protein>
<dbReference type="KEGG" id="plue:EWM63_27740"/>
<keyword evidence="3" id="KW-0677">Repeat</keyword>
<comment type="subcellular location">
    <subcellularLocation>
        <location evidence="1">Cytoplasm</location>
    </subcellularLocation>
</comment>
<evidence type="ECO:0000313" key="6">
    <source>
        <dbReference type="Proteomes" id="UP000290637"/>
    </source>
</evidence>
<dbReference type="InterPro" id="IPR002151">
    <property type="entry name" value="Kinesin_light"/>
</dbReference>
<evidence type="ECO:0000256" key="4">
    <source>
        <dbReference type="ARBA" id="ARBA00022803"/>
    </source>
</evidence>
<dbReference type="PANTHER" id="PTHR45783">
    <property type="entry name" value="KINESIN LIGHT CHAIN"/>
    <property type="match status" value="1"/>
</dbReference>
<gene>
    <name evidence="5" type="ORF">EWM63_27740</name>
</gene>
<dbReference type="AlphaFoldDB" id="A0A4V0Z4A9"/>
<evidence type="ECO:0000313" key="5">
    <source>
        <dbReference type="EMBL" id="QBE66303.1"/>
    </source>
</evidence>
<evidence type="ECO:0000256" key="3">
    <source>
        <dbReference type="ARBA" id="ARBA00022737"/>
    </source>
</evidence>
<evidence type="ECO:0000256" key="2">
    <source>
        <dbReference type="ARBA" id="ARBA00022490"/>
    </source>
</evidence>
<evidence type="ECO:0000256" key="1">
    <source>
        <dbReference type="ARBA" id="ARBA00004496"/>
    </source>
</evidence>